<dbReference type="GO" id="GO:0006351">
    <property type="term" value="P:DNA-templated transcription"/>
    <property type="evidence" value="ECO:0007669"/>
    <property type="project" value="InterPro"/>
</dbReference>
<evidence type="ECO:0000256" key="3">
    <source>
        <dbReference type="ARBA" id="ARBA00023015"/>
    </source>
</evidence>
<dbReference type="GO" id="GO:0008270">
    <property type="term" value="F:zinc ion binding"/>
    <property type="evidence" value="ECO:0007669"/>
    <property type="project" value="InterPro"/>
</dbReference>
<dbReference type="GO" id="GO:0003677">
    <property type="term" value="F:DNA binding"/>
    <property type="evidence" value="ECO:0007669"/>
    <property type="project" value="UniProtKB-KW"/>
</dbReference>
<dbReference type="SMART" id="SM00906">
    <property type="entry name" value="Fungal_trans"/>
    <property type="match status" value="1"/>
</dbReference>
<comment type="caution">
    <text evidence="9">The sequence shown here is derived from an EMBL/GenBank/DDBJ whole genome shotgun (WGS) entry which is preliminary data.</text>
</comment>
<keyword evidence="10" id="KW-1185">Reference proteome</keyword>
<feature type="compositionally biased region" description="Polar residues" evidence="7">
    <location>
        <begin position="151"/>
        <end position="164"/>
    </location>
</feature>
<dbReference type="CDD" id="cd00067">
    <property type="entry name" value="GAL4"/>
    <property type="match status" value="1"/>
</dbReference>
<keyword evidence="3" id="KW-0805">Transcription regulation</keyword>
<dbReference type="Proteomes" id="UP001149165">
    <property type="component" value="Unassembled WGS sequence"/>
</dbReference>
<dbReference type="PANTHER" id="PTHR47338">
    <property type="entry name" value="ZN(II)2CYS6 TRANSCRIPTION FACTOR (EUROFUNG)-RELATED"/>
    <property type="match status" value="1"/>
</dbReference>
<evidence type="ECO:0000256" key="6">
    <source>
        <dbReference type="ARBA" id="ARBA00023242"/>
    </source>
</evidence>
<dbReference type="AlphaFoldDB" id="A0A9W9K5U5"/>
<dbReference type="PROSITE" id="PS00463">
    <property type="entry name" value="ZN2_CY6_FUNGAL_1"/>
    <property type="match status" value="1"/>
</dbReference>
<dbReference type="PROSITE" id="PS50048">
    <property type="entry name" value="ZN2_CY6_FUNGAL_2"/>
    <property type="match status" value="1"/>
</dbReference>
<evidence type="ECO:0000256" key="2">
    <source>
        <dbReference type="ARBA" id="ARBA00022723"/>
    </source>
</evidence>
<feature type="compositionally biased region" description="Basic and acidic residues" evidence="7">
    <location>
        <begin position="731"/>
        <end position="741"/>
    </location>
</feature>
<comment type="subcellular location">
    <subcellularLocation>
        <location evidence="1">Nucleus</location>
    </subcellularLocation>
</comment>
<keyword evidence="4" id="KW-0238">DNA-binding</keyword>
<dbReference type="SMART" id="SM00066">
    <property type="entry name" value="GAL4"/>
    <property type="match status" value="1"/>
</dbReference>
<reference evidence="9" key="2">
    <citation type="journal article" date="2023" name="IMA Fungus">
        <title>Comparative genomic study of the Penicillium genus elucidates a diverse pangenome and 15 lateral gene transfer events.</title>
        <authorList>
            <person name="Petersen C."/>
            <person name="Sorensen T."/>
            <person name="Nielsen M.R."/>
            <person name="Sondergaard T.E."/>
            <person name="Sorensen J.L."/>
            <person name="Fitzpatrick D.A."/>
            <person name="Frisvad J.C."/>
            <person name="Nielsen K.L."/>
        </authorList>
    </citation>
    <scope>NUCLEOTIDE SEQUENCE</scope>
    <source>
        <strain evidence="9">IBT 30069</strain>
    </source>
</reference>
<feature type="region of interest" description="Disordered" evidence="7">
    <location>
        <begin position="127"/>
        <end position="180"/>
    </location>
</feature>
<protein>
    <submittedName>
        <fullName evidence="9">Fungal-specific transcription factor domain-containing protein</fullName>
    </submittedName>
</protein>
<evidence type="ECO:0000256" key="7">
    <source>
        <dbReference type="SAM" id="MobiDB-lite"/>
    </source>
</evidence>
<reference evidence="9" key="1">
    <citation type="submission" date="2022-11" db="EMBL/GenBank/DDBJ databases">
        <authorList>
            <person name="Petersen C."/>
        </authorList>
    </citation>
    <scope>NUCLEOTIDE SEQUENCE</scope>
    <source>
        <strain evidence="9">IBT 30069</strain>
    </source>
</reference>
<evidence type="ECO:0000256" key="4">
    <source>
        <dbReference type="ARBA" id="ARBA00023125"/>
    </source>
</evidence>
<dbReference type="PANTHER" id="PTHR47338:SF23">
    <property type="entry name" value="ZN(II)2CYS6 TRANSCRIPTION FACTOR (EUROFUNG)"/>
    <property type="match status" value="1"/>
</dbReference>
<dbReference type="InterPro" id="IPR007219">
    <property type="entry name" value="XnlR_reg_dom"/>
</dbReference>
<feature type="compositionally biased region" description="Polar residues" evidence="7">
    <location>
        <begin position="720"/>
        <end position="730"/>
    </location>
</feature>
<feature type="domain" description="Zn(2)-C6 fungal-type" evidence="8">
    <location>
        <begin position="21"/>
        <end position="51"/>
    </location>
</feature>
<name>A0A9W9K5U5_9EURO</name>
<accession>A0A9W9K5U5</accession>
<feature type="region of interest" description="Disordered" evidence="7">
    <location>
        <begin position="720"/>
        <end position="757"/>
    </location>
</feature>
<dbReference type="InterPro" id="IPR001138">
    <property type="entry name" value="Zn2Cys6_DnaBD"/>
</dbReference>
<dbReference type="Pfam" id="PF00172">
    <property type="entry name" value="Zn_clus"/>
    <property type="match status" value="1"/>
</dbReference>
<proteinExistence type="predicted"/>
<keyword evidence="6" id="KW-0539">Nucleus</keyword>
<dbReference type="Gene3D" id="4.10.240.10">
    <property type="entry name" value="Zn(2)-C6 fungal-type DNA-binding domain"/>
    <property type="match status" value="1"/>
</dbReference>
<evidence type="ECO:0000256" key="1">
    <source>
        <dbReference type="ARBA" id="ARBA00004123"/>
    </source>
</evidence>
<evidence type="ECO:0000313" key="9">
    <source>
        <dbReference type="EMBL" id="KAJ5093870.1"/>
    </source>
</evidence>
<dbReference type="SUPFAM" id="SSF57701">
    <property type="entry name" value="Zn2/Cys6 DNA-binding domain"/>
    <property type="match status" value="1"/>
</dbReference>
<feature type="region of interest" description="Disordered" evidence="7">
    <location>
        <begin position="1"/>
        <end position="23"/>
    </location>
</feature>
<evidence type="ECO:0000313" key="10">
    <source>
        <dbReference type="Proteomes" id="UP001149165"/>
    </source>
</evidence>
<feature type="compositionally biased region" description="Basic and acidic residues" evidence="7">
    <location>
        <begin position="135"/>
        <end position="150"/>
    </location>
</feature>
<sequence length="852" mass="95883">MDLPTEHEENSGSTVDPERPSCQGCRRRKLKCSRELPTCSQCHRLGSPCVYDTKRNKPGLKTGAVESLSRRIEVLEDALQEVQARDGSSVNNGYQAHGSEQHDRLDGVVNLLSTVCMELCKFNNQNNQTSNDPLRLGERHGISRHSHETPKTSTASEQSPNYTYETHEIHSTGPRKRRRVDSCGNPHIHLDVPFEDMLDASSSLPAPDLLENIVNEYFNKIHPWIPIIHETRFRSRMHEPEQRLQLVIIIHAIVVAAIRYAHPEAHGLSAADVELKAKRSRNIVVLNAMDSLSVENLQALTIIAFDDIGNGNTSRAWSIVGSLTRTVEYLRLSVEDEDRDVQRLLKPLLSLPPSQKWVEEEERRRVFWTIFNLDRFCSVATGWNTSLTADDVHRRLPADGGLWHREEQVKTPFFGIWDRSEARIGNSIAFLPAKYSGAPQSPDQNSTIQNASPQSAAPSSSVPDMSTVGAFAYCVEATESLSRVTTFFLQQKINFHDRQEVGNWLTRFKELDLRLVHWKMFLPQKWKDSNISRQPTLIHMDPNLTLAHVTHNTSMILLHQRMAYPPAEWANIVRLPSDCSAETCQNAAIEIQNMTAKYLSNTPESEPIANQFVFCVFVAARVLLGKLSRISNTFSWNYIDMCIVHWRYYASTLPTELWYLINSLDEMARRWLGSSSHKHCLASTYADHLRDLYQRCVSSPNFSVDVLGYSTVVSNNSAPSIPGSTISTRSPPDHHLTHQEAHAPMTTPRRASAAGSGVFQPVSQWNTSNELLGTDKVYGQFGEPILNGSPTAPVSMGYPVNDPPPADELSTISYLLLDQRFMDMDRVISVDDMMFSANMGSMNGGNTELSRE</sequence>
<evidence type="ECO:0000256" key="5">
    <source>
        <dbReference type="ARBA" id="ARBA00023163"/>
    </source>
</evidence>
<evidence type="ECO:0000259" key="8">
    <source>
        <dbReference type="PROSITE" id="PS50048"/>
    </source>
</evidence>
<feature type="compositionally biased region" description="Polar residues" evidence="7">
    <location>
        <begin position="438"/>
        <end position="450"/>
    </location>
</feature>
<organism evidence="9 10">
    <name type="scientific">Penicillium angulare</name>
    <dbReference type="NCBI Taxonomy" id="116970"/>
    <lineage>
        <taxon>Eukaryota</taxon>
        <taxon>Fungi</taxon>
        <taxon>Dikarya</taxon>
        <taxon>Ascomycota</taxon>
        <taxon>Pezizomycotina</taxon>
        <taxon>Eurotiomycetes</taxon>
        <taxon>Eurotiomycetidae</taxon>
        <taxon>Eurotiales</taxon>
        <taxon>Aspergillaceae</taxon>
        <taxon>Penicillium</taxon>
    </lineage>
</organism>
<dbReference type="CDD" id="cd12148">
    <property type="entry name" value="fungal_TF_MHR"/>
    <property type="match status" value="1"/>
</dbReference>
<feature type="compositionally biased region" description="Low complexity" evidence="7">
    <location>
        <begin position="451"/>
        <end position="461"/>
    </location>
</feature>
<dbReference type="InterPro" id="IPR036864">
    <property type="entry name" value="Zn2-C6_fun-type_DNA-bd_sf"/>
</dbReference>
<dbReference type="GO" id="GO:0005634">
    <property type="term" value="C:nucleus"/>
    <property type="evidence" value="ECO:0007669"/>
    <property type="project" value="UniProtKB-SubCell"/>
</dbReference>
<dbReference type="OrthoDB" id="4456959at2759"/>
<feature type="compositionally biased region" description="Basic and acidic residues" evidence="7">
    <location>
        <begin position="1"/>
        <end position="10"/>
    </location>
</feature>
<dbReference type="GO" id="GO:0000981">
    <property type="term" value="F:DNA-binding transcription factor activity, RNA polymerase II-specific"/>
    <property type="evidence" value="ECO:0007669"/>
    <property type="project" value="InterPro"/>
</dbReference>
<keyword evidence="2" id="KW-0479">Metal-binding</keyword>
<dbReference type="EMBL" id="JAPQKH010000006">
    <property type="protein sequence ID" value="KAJ5093870.1"/>
    <property type="molecule type" value="Genomic_DNA"/>
</dbReference>
<gene>
    <name evidence="9" type="ORF">N7456_009731</name>
</gene>
<feature type="region of interest" description="Disordered" evidence="7">
    <location>
        <begin position="438"/>
        <end position="461"/>
    </location>
</feature>
<keyword evidence="5" id="KW-0804">Transcription</keyword>
<dbReference type="InterPro" id="IPR050815">
    <property type="entry name" value="TF_fung"/>
</dbReference>
<dbReference type="Pfam" id="PF04082">
    <property type="entry name" value="Fungal_trans"/>
    <property type="match status" value="1"/>
</dbReference>